<gene>
    <name evidence="3" type="ORF">PPNO1_LOCUS558</name>
</gene>
<feature type="region of interest" description="Disordered" evidence="1">
    <location>
        <begin position="1"/>
        <end position="28"/>
    </location>
</feature>
<evidence type="ECO:0000313" key="4">
    <source>
        <dbReference type="Proteomes" id="UP000838763"/>
    </source>
</evidence>
<dbReference type="InterPro" id="IPR004827">
    <property type="entry name" value="bZIP"/>
</dbReference>
<sequence length="235" mass="26021">MLSPPTGRGAGVAVNPPNVEEASRQCSRAEVKTIDTPNFDDLDTSRVGLTAFDEVPKENPSLYPEACPGRHYPMTWFTESGFLPTSLHGVTEDEMRGRIKEATAVLKEPRTDPNLYPARRRQGRQGILSADMSAREKARTSNRVAAERKRAREAEHRDFCMVRVARLEAEMAYLKAQIILLGGDPTEFNLLPTWFTNQFAVPVNPTAPKVGQKAKIACTKQDPELEEEGGGLNLT</sequence>
<comment type="caution">
    <text evidence="3">The sequence shown here is derived from an EMBL/GenBank/DDBJ whole genome shotgun (WGS) entry which is preliminary data.</text>
</comment>
<dbReference type="PROSITE" id="PS00036">
    <property type="entry name" value="BZIP_BASIC"/>
    <property type="match status" value="1"/>
</dbReference>
<evidence type="ECO:0000256" key="1">
    <source>
        <dbReference type="SAM" id="MobiDB-lite"/>
    </source>
</evidence>
<evidence type="ECO:0000259" key="2">
    <source>
        <dbReference type="PROSITE" id="PS00036"/>
    </source>
</evidence>
<reference evidence="3" key="1">
    <citation type="submission" date="2022-11" db="EMBL/GenBank/DDBJ databases">
        <authorList>
            <person name="Scott C."/>
            <person name="Bruce N."/>
        </authorList>
    </citation>
    <scope>NUCLEOTIDE SEQUENCE</scope>
</reference>
<organism evidence="3 4">
    <name type="scientific">Parascedosporium putredinis</name>
    <dbReference type="NCBI Taxonomy" id="1442378"/>
    <lineage>
        <taxon>Eukaryota</taxon>
        <taxon>Fungi</taxon>
        <taxon>Dikarya</taxon>
        <taxon>Ascomycota</taxon>
        <taxon>Pezizomycotina</taxon>
        <taxon>Sordariomycetes</taxon>
        <taxon>Hypocreomycetidae</taxon>
        <taxon>Microascales</taxon>
        <taxon>Microascaceae</taxon>
        <taxon>Parascedosporium</taxon>
    </lineage>
</organism>
<accession>A0A9P1M7L5</accession>
<dbReference type="GO" id="GO:0003700">
    <property type="term" value="F:DNA-binding transcription factor activity"/>
    <property type="evidence" value="ECO:0007669"/>
    <property type="project" value="InterPro"/>
</dbReference>
<dbReference type="EMBL" id="CALLCH030000001">
    <property type="protein sequence ID" value="CAI4210759.1"/>
    <property type="molecule type" value="Genomic_DNA"/>
</dbReference>
<dbReference type="Proteomes" id="UP000838763">
    <property type="component" value="Unassembled WGS sequence"/>
</dbReference>
<evidence type="ECO:0000313" key="3">
    <source>
        <dbReference type="EMBL" id="CAI4210759.1"/>
    </source>
</evidence>
<feature type="domain" description="BZIP" evidence="2">
    <location>
        <begin position="137"/>
        <end position="152"/>
    </location>
</feature>
<name>A0A9P1M7L5_9PEZI</name>
<dbReference type="AlphaFoldDB" id="A0A9P1M7L5"/>
<proteinExistence type="predicted"/>
<protein>
    <recommendedName>
        <fullName evidence="2">BZIP domain-containing protein</fullName>
    </recommendedName>
</protein>
<keyword evidence="4" id="KW-1185">Reference proteome</keyword>